<dbReference type="SMART" id="SM00054">
    <property type="entry name" value="EFh"/>
    <property type="match status" value="2"/>
</dbReference>
<evidence type="ECO:0000259" key="7">
    <source>
        <dbReference type="PROSITE" id="PS50222"/>
    </source>
</evidence>
<dbReference type="SUPFAM" id="SSF47473">
    <property type="entry name" value="EF-hand"/>
    <property type="match status" value="1"/>
</dbReference>
<dbReference type="STRING" id="6186.A0A183JI31"/>
<dbReference type="PROSITE" id="PS00018">
    <property type="entry name" value="EF_HAND_1"/>
    <property type="match status" value="2"/>
</dbReference>
<keyword evidence="5" id="KW-0106">Calcium</keyword>
<sequence>LVGYDVTNIEFDVKVIFLFITLYFLLFTKECPTGYLSIDDFKRVYTKFFPYGESSRFAEYVFRTFDQNHDGLIDFRDFLSSLNITNRGDLSHKLRWAFTMYDLDNDGYISKQDLIEVLTVKYLGTTEQQCQDVWVTFPSLNTNCCFRTGLPELRIRSKIAGRVDNFTYLGSPVSSNGSVFDEISALIKKLVWFLQTCATYSEGEISVYQLKGEYTPQQFVLFYFTAAKRGH</sequence>
<evidence type="ECO:0000256" key="5">
    <source>
        <dbReference type="ARBA" id="ARBA00022837"/>
    </source>
</evidence>
<evidence type="ECO:0000256" key="2">
    <source>
        <dbReference type="ARBA" id="ARBA00022707"/>
    </source>
</evidence>
<proteinExistence type="inferred from homology"/>
<keyword evidence="2" id="KW-0519">Myristate</keyword>
<dbReference type="Pfam" id="PF00036">
    <property type="entry name" value="EF-hand_1"/>
    <property type="match status" value="1"/>
</dbReference>
<dbReference type="InterPro" id="IPR002048">
    <property type="entry name" value="EF_hand_dom"/>
</dbReference>
<dbReference type="CDD" id="cd00051">
    <property type="entry name" value="EFh"/>
    <property type="match status" value="1"/>
</dbReference>
<dbReference type="Gene3D" id="1.10.238.10">
    <property type="entry name" value="EF-hand"/>
    <property type="match status" value="2"/>
</dbReference>
<evidence type="ECO:0000313" key="8">
    <source>
        <dbReference type="WBParaSite" id="SCUD_0000235401-mRNA-1"/>
    </source>
</evidence>
<evidence type="ECO:0000256" key="1">
    <source>
        <dbReference type="ARBA" id="ARBA00006049"/>
    </source>
</evidence>
<feature type="domain" description="EF-hand" evidence="7">
    <location>
        <begin position="89"/>
        <end position="124"/>
    </location>
</feature>
<keyword evidence="6" id="KW-0449">Lipoprotein</keyword>
<comment type="similarity">
    <text evidence="1">Belongs to the recoverin family.</text>
</comment>
<feature type="domain" description="EF-hand" evidence="7">
    <location>
        <begin position="53"/>
        <end position="88"/>
    </location>
</feature>
<dbReference type="InterPro" id="IPR011992">
    <property type="entry name" value="EF-hand-dom_pair"/>
</dbReference>
<reference evidence="8" key="1">
    <citation type="submission" date="2016-06" db="UniProtKB">
        <authorList>
            <consortium name="WormBaseParasite"/>
        </authorList>
    </citation>
    <scope>IDENTIFICATION</scope>
</reference>
<dbReference type="PANTHER" id="PTHR23055:SF178">
    <property type="entry name" value="NEUROCALCIN HOMOLOG"/>
    <property type="match status" value="1"/>
</dbReference>
<organism evidence="8">
    <name type="scientific">Schistosoma curassoni</name>
    <dbReference type="NCBI Taxonomy" id="6186"/>
    <lineage>
        <taxon>Eukaryota</taxon>
        <taxon>Metazoa</taxon>
        <taxon>Spiralia</taxon>
        <taxon>Lophotrochozoa</taxon>
        <taxon>Platyhelminthes</taxon>
        <taxon>Trematoda</taxon>
        <taxon>Digenea</taxon>
        <taxon>Strigeidida</taxon>
        <taxon>Schistosomatoidea</taxon>
        <taxon>Schistosomatidae</taxon>
        <taxon>Schistosoma</taxon>
    </lineage>
</organism>
<dbReference type="WBParaSite" id="SCUD_0000235401-mRNA-1">
    <property type="protein sequence ID" value="SCUD_0000235401-mRNA-1"/>
    <property type="gene ID" value="SCUD_0000235401"/>
</dbReference>
<dbReference type="Pfam" id="PF13499">
    <property type="entry name" value="EF-hand_7"/>
    <property type="match status" value="1"/>
</dbReference>
<evidence type="ECO:0000256" key="4">
    <source>
        <dbReference type="ARBA" id="ARBA00022737"/>
    </source>
</evidence>
<keyword evidence="3" id="KW-0479">Metal-binding</keyword>
<dbReference type="GO" id="GO:0005509">
    <property type="term" value="F:calcium ion binding"/>
    <property type="evidence" value="ECO:0007669"/>
    <property type="project" value="InterPro"/>
</dbReference>
<dbReference type="PRINTS" id="PR00450">
    <property type="entry name" value="RECOVERIN"/>
</dbReference>
<dbReference type="InterPro" id="IPR018247">
    <property type="entry name" value="EF_Hand_1_Ca_BS"/>
</dbReference>
<dbReference type="InterPro" id="IPR028846">
    <property type="entry name" value="Recoverin"/>
</dbReference>
<protein>
    <submittedName>
        <fullName evidence="8">EF-hand domain-containing protein</fullName>
    </submittedName>
</protein>
<name>A0A183JI31_9TREM</name>
<dbReference type="PROSITE" id="PS50222">
    <property type="entry name" value="EF_HAND_2"/>
    <property type="match status" value="2"/>
</dbReference>
<dbReference type="AlphaFoldDB" id="A0A183JI31"/>
<dbReference type="PANTHER" id="PTHR23055">
    <property type="entry name" value="CALCIUM BINDING PROTEINS"/>
    <property type="match status" value="1"/>
</dbReference>
<evidence type="ECO:0000256" key="6">
    <source>
        <dbReference type="ARBA" id="ARBA00023288"/>
    </source>
</evidence>
<evidence type="ECO:0000256" key="3">
    <source>
        <dbReference type="ARBA" id="ARBA00022723"/>
    </source>
</evidence>
<keyword evidence="4" id="KW-0677">Repeat</keyword>
<accession>A0A183JI31</accession>